<accession>A0A6P4HWZ8</accession>
<feature type="transmembrane region" description="Helical" evidence="1">
    <location>
        <begin position="12"/>
        <end position="29"/>
    </location>
</feature>
<dbReference type="PANTHER" id="PTHR47412">
    <property type="entry name" value="FI01434P-RELATED"/>
    <property type="match status" value="1"/>
</dbReference>
<keyword evidence="1" id="KW-1133">Transmembrane helix</keyword>
<gene>
    <name evidence="3" type="primary">LOC108073639</name>
</gene>
<name>A0A6P4HWZ8_DROKI</name>
<reference evidence="3" key="2">
    <citation type="submission" date="2025-08" db="UniProtKB">
        <authorList>
            <consortium name="RefSeq"/>
        </authorList>
    </citation>
    <scope>IDENTIFICATION</scope>
    <source>
        <strain evidence="3">14028-0561.14</strain>
        <tissue evidence="3">Whole fly</tissue>
    </source>
</reference>
<evidence type="ECO:0000256" key="1">
    <source>
        <dbReference type="SAM" id="Phobius"/>
    </source>
</evidence>
<protein>
    <submittedName>
        <fullName evidence="3">Beta-1,4-glucuronyltransferase 1-like</fullName>
    </submittedName>
</protein>
<dbReference type="OrthoDB" id="9974378at2759"/>
<sequence>MAAVSFGHRKYIRPWPILILLSVALLLVLRNLQNLQIRLGLSVYDYLDCFELQRQDSPRTRDLQRLVKCRNRPLRFQRLQHGEFWLLQNLVIGRKSSQVGCTESITYTTNGDYTFFDNLETVVERWGGPVSFAIHAPGYDLNATLDAIQYVRNCLPGSEAISDWVSFHVYFSNQHMPENVPYDEDEVLARPYVCTMADGFLIPPPYTLIDRSDSYKVKANLTYPINVGRNIARQAANTHFIFACDIELYPSLGFVDQFLDMVSQNHSVLALDPSQPRRVYPLAVFEIEARAQIPKNKAELMDLYRKKQAQIFHLKLCSTCHEIPGQQDWLNRTPSIKDHLQLFSMGRREYKFKFWEPFYVSDKTEPLFDERVSWEGQSDKRTQNYDMCLLGYEYYALHPAFLVHSPGIKKLAKTSSNRLKYVEEMNKFIKFKIEPEYRVLYGRNAACTT</sequence>
<dbReference type="Proteomes" id="UP001652661">
    <property type="component" value="Chromosome 2L"/>
</dbReference>
<dbReference type="RefSeq" id="XP_017020847.1">
    <property type="nucleotide sequence ID" value="XM_017165358.3"/>
</dbReference>
<keyword evidence="1" id="KW-0812">Transmembrane</keyword>
<dbReference type="Pfam" id="PF13896">
    <property type="entry name" value="Glyco_transf_49"/>
    <property type="match status" value="1"/>
</dbReference>
<evidence type="ECO:0000313" key="2">
    <source>
        <dbReference type="Proteomes" id="UP001652661"/>
    </source>
</evidence>
<dbReference type="GeneID" id="108073639"/>
<reference evidence="2" key="1">
    <citation type="submission" date="2025-05" db="UniProtKB">
        <authorList>
            <consortium name="RefSeq"/>
        </authorList>
    </citation>
    <scope>NUCLEOTIDE SEQUENCE [LARGE SCALE GENOMIC DNA]</scope>
    <source>
        <strain evidence="2">14028-0561.14</strain>
    </source>
</reference>
<proteinExistence type="predicted"/>
<dbReference type="AlphaFoldDB" id="A0A6P4HWZ8"/>
<keyword evidence="1" id="KW-0472">Membrane</keyword>
<dbReference type="PANTHER" id="PTHR47412:SF1">
    <property type="entry name" value="FI01434P-RELATED"/>
    <property type="match status" value="1"/>
</dbReference>
<keyword evidence="2" id="KW-1185">Reference proteome</keyword>
<organism evidence="2 3">
    <name type="scientific">Drosophila kikkawai</name>
    <name type="common">Fruit fly</name>
    <dbReference type="NCBI Taxonomy" id="30033"/>
    <lineage>
        <taxon>Eukaryota</taxon>
        <taxon>Metazoa</taxon>
        <taxon>Ecdysozoa</taxon>
        <taxon>Arthropoda</taxon>
        <taxon>Hexapoda</taxon>
        <taxon>Insecta</taxon>
        <taxon>Pterygota</taxon>
        <taxon>Neoptera</taxon>
        <taxon>Endopterygota</taxon>
        <taxon>Diptera</taxon>
        <taxon>Brachycera</taxon>
        <taxon>Muscomorpha</taxon>
        <taxon>Ephydroidea</taxon>
        <taxon>Drosophilidae</taxon>
        <taxon>Drosophila</taxon>
        <taxon>Sophophora</taxon>
    </lineage>
</organism>
<evidence type="ECO:0000313" key="3">
    <source>
        <dbReference type="RefSeq" id="XP_017020847.1"/>
    </source>
</evidence>